<evidence type="ECO:0000313" key="3">
    <source>
        <dbReference type="Proteomes" id="UP000320055"/>
    </source>
</evidence>
<proteinExistence type="predicted"/>
<dbReference type="Proteomes" id="UP000320055">
    <property type="component" value="Unassembled WGS sequence"/>
</dbReference>
<accession>A0A563VZ06</accession>
<evidence type="ECO:0000313" key="2">
    <source>
        <dbReference type="EMBL" id="VEP16656.1"/>
    </source>
</evidence>
<feature type="chain" id="PRO_5021862331" description="Lipoprotein" evidence="1">
    <location>
        <begin position="33"/>
        <end position="260"/>
    </location>
</feature>
<feature type="signal peptide" evidence="1">
    <location>
        <begin position="1"/>
        <end position="32"/>
    </location>
</feature>
<dbReference type="AlphaFoldDB" id="A0A563VZ06"/>
<gene>
    <name evidence="2" type="ORF">H1P_480017</name>
</gene>
<dbReference type="PROSITE" id="PS51257">
    <property type="entry name" value="PROKAR_LIPOPROTEIN"/>
    <property type="match status" value="1"/>
</dbReference>
<evidence type="ECO:0008006" key="4">
    <source>
        <dbReference type="Google" id="ProtNLM"/>
    </source>
</evidence>
<keyword evidence="3" id="KW-1185">Reference proteome</keyword>
<evidence type="ECO:0000256" key="1">
    <source>
        <dbReference type="SAM" id="SignalP"/>
    </source>
</evidence>
<organism evidence="2 3">
    <name type="scientific">Hyella patelloides LEGE 07179</name>
    <dbReference type="NCBI Taxonomy" id="945734"/>
    <lineage>
        <taxon>Bacteria</taxon>
        <taxon>Bacillati</taxon>
        <taxon>Cyanobacteriota</taxon>
        <taxon>Cyanophyceae</taxon>
        <taxon>Pleurocapsales</taxon>
        <taxon>Hyellaceae</taxon>
        <taxon>Hyella</taxon>
    </lineage>
</organism>
<dbReference type="OrthoDB" id="467381at2"/>
<protein>
    <recommendedName>
        <fullName evidence="4">Lipoprotein</fullName>
    </recommendedName>
</protein>
<reference evidence="2 3" key="1">
    <citation type="submission" date="2019-01" db="EMBL/GenBank/DDBJ databases">
        <authorList>
            <person name="Brito A."/>
        </authorList>
    </citation>
    <scope>NUCLEOTIDE SEQUENCE [LARGE SCALE GENOMIC DNA]</scope>
    <source>
        <strain evidence="2">1</strain>
    </source>
</reference>
<name>A0A563VZ06_9CYAN</name>
<dbReference type="EMBL" id="CAACVJ010000423">
    <property type="protein sequence ID" value="VEP16656.1"/>
    <property type="molecule type" value="Genomic_DNA"/>
</dbReference>
<keyword evidence="1" id="KW-0732">Signal</keyword>
<sequence length="260" mass="29057">MPLDNKFSLKAIACLTVVILSACLNTSPSSIAIEKDGLVDVAAITQNFDSSIGNSVLVRNDVIAKIGERGLILDKDRIFSGETILVISTSKIPSIFSSDQTPEVLVSGRVERFISRDLEPKYGLNLDSSLYNQYEGKPVIIATSLIFSPDPEDLTRNPEMYYGEQLAIKGEIEDIKSYGLFELDEEQVFGGEDLLVVQLNPRIELENEQTAIVYGVLRPFIFVELERDYDLGWDLSIQKQIEAEYSQKPVFVAEKIQILK</sequence>
<dbReference type="RefSeq" id="WP_144866427.1">
    <property type="nucleotide sequence ID" value="NZ_LR213808.1"/>
</dbReference>